<dbReference type="EMBL" id="KZ825316">
    <property type="protein sequence ID" value="RAH49739.1"/>
    <property type="molecule type" value="Genomic_DNA"/>
</dbReference>
<dbReference type="Proteomes" id="UP000249057">
    <property type="component" value="Unassembled WGS sequence"/>
</dbReference>
<keyword evidence="2" id="KW-1185">Reference proteome</keyword>
<proteinExistence type="predicted"/>
<protein>
    <submittedName>
        <fullName evidence="1">Uncharacterized protein</fullName>
    </submittedName>
</protein>
<accession>A0ACD1GK82</accession>
<organism evidence="1 2">
    <name type="scientific">Aspergillus brunneoviolaceus CBS 621.78</name>
    <dbReference type="NCBI Taxonomy" id="1450534"/>
    <lineage>
        <taxon>Eukaryota</taxon>
        <taxon>Fungi</taxon>
        <taxon>Dikarya</taxon>
        <taxon>Ascomycota</taxon>
        <taxon>Pezizomycotina</taxon>
        <taxon>Eurotiomycetes</taxon>
        <taxon>Eurotiomycetidae</taxon>
        <taxon>Eurotiales</taxon>
        <taxon>Aspergillaceae</taxon>
        <taxon>Aspergillus</taxon>
        <taxon>Aspergillus subgen. Circumdati</taxon>
    </lineage>
</organism>
<sequence>MALHCPVLMNSCLALGAKQLALKAPANEAQNANEIAIRYHQLAIEALRAIIMSPALASHDAILASSIILSTYEMLDVAGETFGSHLSGVAFFLQAQNVHGDSCNIKGAAYWTWYRHEI</sequence>
<name>A0ACD1GK82_9EURO</name>
<evidence type="ECO:0000313" key="1">
    <source>
        <dbReference type="EMBL" id="RAH49739.1"/>
    </source>
</evidence>
<gene>
    <name evidence="1" type="ORF">BO95DRAFT_459704</name>
</gene>
<reference evidence="1" key="1">
    <citation type="submission" date="2018-02" db="EMBL/GenBank/DDBJ databases">
        <title>The genomes of Aspergillus section Nigri reveals drivers in fungal speciation.</title>
        <authorList>
            <consortium name="DOE Joint Genome Institute"/>
            <person name="Vesth T.C."/>
            <person name="Nybo J."/>
            <person name="Theobald S."/>
            <person name="Brandl J."/>
            <person name="Frisvad J.C."/>
            <person name="Nielsen K.F."/>
            <person name="Lyhne E.K."/>
            <person name="Kogle M.E."/>
            <person name="Kuo A."/>
            <person name="Riley R."/>
            <person name="Clum A."/>
            <person name="Nolan M."/>
            <person name="Lipzen A."/>
            <person name="Salamov A."/>
            <person name="Henrissat B."/>
            <person name="Wiebenga A."/>
            <person name="De vries R.P."/>
            <person name="Grigoriev I.V."/>
            <person name="Mortensen U.H."/>
            <person name="Andersen M.R."/>
            <person name="Baker S.E."/>
        </authorList>
    </citation>
    <scope>NUCLEOTIDE SEQUENCE</scope>
    <source>
        <strain evidence="1">CBS 621.78</strain>
    </source>
</reference>
<evidence type="ECO:0000313" key="2">
    <source>
        <dbReference type="Proteomes" id="UP000249057"/>
    </source>
</evidence>